<keyword evidence="2" id="KW-1185">Reference proteome</keyword>
<comment type="caution">
    <text evidence="1">The sequence shown here is derived from an EMBL/GenBank/DDBJ whole genome shotgun (WGS) entry which is preliminary data.</text>
</comment>
<dbReference type="EMBL" id="JAWJWF010000007">
    <property type="protein sequence ID" value="KAK6631063.1"/>
    <property type="molecule type" value="Genomic_DNA"/>
</dbReference>
<proteinExistence type="predicted"/>
<evidence type="ECO:0000313" key="1">
    <source>
        <dbReference type="EMBL" id="KAK6631063.1"/>
    </source>
</evidence>
<reference evidence="1 2" key="1">
    <citation type="submission" date="2023-09" db="EMBL/GenBank/DDBJ databases">
        <title>Genomes of two closely related lineages of the louse Polyplax serrata with different host specificities.</title>
        <authorList>
            <person name="Martinu J."/>
            <person name="Tarabai H."/>
            <person name="Stefka J."/>
            <person name="Hypsa V."/>
        </authorList>
    </citation>
    <scope>NUCLEOTIDE SEQUENCE [LARGE SCALE GENOMIC DNA]</scope>
    <source>
        <strain evidence="1">98ZLc_SE</strain>
    </source>
</reference>
<name>A0ABR1AXX7_POLSC</name>
<organism evidence="1 2">
    <name type="scientific">Polyplax serrata</name>
    <name type="common">Common mouse louse</name>
    <dbReference type="NCBI Taxonomy" id="468196"/>
    <lineage>
        <taxon>Eukaryota</taxon>
        <taxon>Metazoa</taxon>
        <taxon>Ecdysozoa</taxon>
        <taxon>Arthropoda</taxon>
        <taxon>Hexapoda</taxon>
        <taxon>Insecta</taxon>
        <taxon>Pterygota</taxon>
        <taxon>Neoptera</taxon>
        <taxon>Paraneoptera</taxon>
        <taxon>Psocodea</taxon>
        <taxon>Troctomorpha</taxon>
        <taxon>Phthiraptera</taxon>
        <taxon>Anoplura</taxon>
        <taxon>Polyplacidae</taxon>
        <taxon>Polyplax</taxon>
    </lineage>
</organism>
<accession>A0ABR1AXX7</accession>
<sequence>MASSTLPPPFNLIPTASGIKDMCKWFRLLAKPSDGQRAKCSLAHCCYIESETEAYINSEFPSLMSELAQRYICLKAHKEKEKSIQEIEDLRNEICEMKEMLRKFYSCRRGCLFEKRVSEDMY</sequence>
<dbReference type="Proteomes" id="UP001359485">
    <property type="component" value="Unassembled WGS sequence"/>
</dbReference>
<gene>
    <name evidence="1" type="ORF">RUM44_003236</name>
</gene>
<protein>
    <submittedName>
        <fullName evidence="1">Uncharacterized protein</fullName>
    </submittedName>
</protein>
<evidence type="ECO:0000313" key="2">
    <source>
        <dbReference type="Proteomes" id="UP001359485"/>
    </source>
</evidence>